<name>A0A1S1U9V1_9BURK</name>
<evidence type="ECO:0008006" key="3">
    <source>
        <dbReference type="Google" id="ProtNLM"/>
    </source>
</evidence>
<dbReference type="Pfam" id="PF08809">
    <property type="entry name" value="DUF1799"/>
    <property type="match status" value="1"/>
</dbReference>
<evidence type="ECO:0000313" key="2">
    <source>
        <dbReference type="Proteomes" id="UP000179840"/>
    </source>
</evidence>
<reference evidence="1 2" key="1">
    <citation type="submission" date="2015-06" db="EMBL/GenBank/DDBJ databases">
        <title>Draft genome sequencing of a biphenyl-degrading bacterium, Janthinobacterium lividum MEG1.</title>
        <authorList>
            <person name="Shimodaira J."/>
            <person name="Hatta T."/>
        </authorList>
    </citation>
    <scope>NUCLEOTIDE SEQUENCE [LARGE SCALE GENOMIC DNA]</scope>
    <source>
        <strain evidence="1 2">MEG1</strain>
    </source>
</reference>
<evidence type="ECO:0000313" key="1">
    <source>
        <dbReference type="EMBL" id="OHV97056.1"/>
    </source>
</evidence>
<dbReference type="InterPro" id="IPR014915">
    <property type="entry name" value="Phage_TLS_TfmB"/>
</dbReference>
<comment type="caution">
    <text evidence="1">The sequence shown here is derived from an EMBL/GenBank/DDBJ whole genome shotgun (WGS) entry which is preliminary data.</text>
</comment>
<organism evidence="1 2">
    <name type="scientific">Janthinobacterium lividum</name>
    <dbReference type="NCBI Taxonomy" id="29581"/>
    <lineage>
        <taxon>Bacteria</taxon>
        <taxon>Pseudomonadati</taxon>
        <taxon>Pseudomonadota</taxon>
        <taxon>Betaproteobacteria</taxon>
        <taxon>Burkholderiales</taxon>
        <taxon>Oxalobacteraceae</taxon>
        <taxon>Janthinobacterium</taxon>
    </lineage>
</organism>
<sequence>MYEPAPNEEELAAFGLTAEDVAADPVDIWPDNVAAFQIFSFMGTQWRVGGMGGATGLDYNVMYRKMDRLSLSPADYDDLEADLRIMEAAALDCMHQKT</sequence>
<proteinExistence type="predicted"/>
<dbReference type="RefSeq" id="WP_071076195.1">
    <property type="nucleotide sequence ID" value="NZ_LFKP01000005.1"/>
</dbReference>
<dbReference type="EMBL" id="LFKP01000005">
    <property type="protein sequence ID" value="OHV97056.1"/>
    <property type="molecule type" value="Genomic_DNA"/>
</dbReference>
<dbReference type="AlphaFoldDB" id="A0A1S1U9V1"/>
<gene>
    <name evidence="1" type="ORF">AKG95_07065</name>
</gene>
<protein>
    <recommendedName>
        <fullName evidence="3">DUF1799 domain-containing protein</fullName>
    </recommendedName>
</protein>
<accession>A0A1S1U9V1</accession>
<dbReference type="Proteomes" id="UP000179840">
    <property type="component" value="Unassembled WGS sequence"/>
</dbReference>